<dbReference type="InterPro" id="IPR036909">
    <property type="entry name" value="Cyt_c-like_dom_sf"/>
</dbReference>
<feature type="domain" description="Urate oxidase N-terminal" evidence="2">
    <location>
        <begin position="3"/>
        <end position="306"/>
    </location>
</feature>
<gene>
    <name evidence="3" type="ORF">RS694_04740</name>
</gene>
<feature type="transmembrane region" description="Helical" evidence="1">
    <location>
        <begin position="288"/>
        <end position="306"/>
    </location>
</feature>
<keyword evidence="1" id="KW-0472">Membrane</keyword>
<feature type="transmembrane region" description="Helical" evidence="1">
    <location>
        <begin position="12"/>
        <end position="33"/>
    </location>
</feature>
<evidence type="ECO:0000313" key="4">
    <source>
        <dbReference type="Proteomes" id="UP000186110"/>
    </source>
</evidence>
<reference evidence="3 4" key="1">
    <citation type="submission" date="2017-01" db="EMBL/GenBank/DDBJ databases">
        <authorList>
            <person name="Mah S.A."/>
            <person name="Swanson W.J."/>
            <person name="Moy G.W."/>
            <person name="Vacquier V.D."/>
        </authorList>
    </citation>
    <scope>NUCLEOTIDE SEQUENCE [LARGE SCALE GENOMIC DNA]</scope>
    <source>
        <strain evidence="3 4">DSM 22694</strain>
    </source>
</reference>
<dbReference type="InterPro" id="IPR010389">
    <property type="entry name" value="Urate_ox_N"/>
</dbReference>
<evidence type="ECO:0000259" key="2">
    <source>
        <dbReference type="Pfam" id="PF06181"/>
    </source>
</evidence>
<keyword evidence="4" id="KW-1185">Reference proteome</keyword>
<dbReference type="Proteomes" id="UP000186110">
    <property type="component" value="Chromosome"/>
</dbReference>
<feature type="transmembrane region" description="Helical" evidence="1">
    <location>
        <begin position="118"/>
        <end position="138"/>
    </location>
</feature>
<organism evidence="3 4">
    <name type="scientific">Rhodoferax saidenbachensis</name>
    <dbReference type="NCBI Taxonomy" id="1484693"/>
    <lineage>
        <taxon>Bacteria</taxon>
        <taxon>Pseudomonadati</taxon>
        <taxon>Pseudomonadota</taxon>
        <taxon>Betaproteobacteria</taxon>
        <taxon>Burkholderiales</taxon>
        <taxon>Comamonadaceae</taxon>
        <taxon>Rhodoferax</taxon>
    </lineage>
</organism>
<evidence type="ECO:0000313" key="3">
    <source>
        <dbReference type="EMBL" id="APW41917.1"/>
    </source>
</evidence>
<evidence type="ECO:0000256" key="1">
    <source>
        <dbReference type="SAM" id="Phobius"/>
    </source>
</evidence>
<feature type="transmembrane region" description="Helical" evidence="1">
    <location>
        <begin position="257"/>
        <end position="276"/>
    </location>
</feature>
<name>A0A1P8K7C2_9BURK</name>
<accession>A0A1P8K7C2</accession>
<dbReference type="GO" id="GO:0020037">
    <property type="term" value="F:heme binding"/>
    <property type="evidence" value="ECO:0007669"/>
    <property type="project" value="InterPro"/>
</dbReference>
<proteinExistence type="predicted"/>
<feature type="transmembrane region" description="Helical" evidence="1">
    <location>
        <begin position="91"/>
        <end position="111"/>
    </location>
</feature>
<dbReference type="Pfam" id="PF06181">
    <property type="entry name" value="Urate_ox_N"/>
    <property type="match status" value="1"/>
</dbReference>
<feature type="transmembrane region" description="Helical" evidence="1">
    <location>
        <begin position="178"/>
        <end position="200"/>
    </location>
</feature>
<dbReference type="KEGG" id="rsb:RS694_04740"/>
<dbReference type="GO" id="GO:0009055">
    <property type="term" value="F:electron transfer activity"/>
    <property type="evidence" value="ECO:0007669"/>
    <property type="project" value="InterPro"/>
</dbReference>
<feature type="transmembrane region" description="Helical" evidence="1">
    <location>
        <begin position="153"/>
        <end position="171"/>
    </location>
</feature>
<dbReference type="SUPFAM" id="SSF46626">
    <property type="entry name" value="Cytochrome c"/>
    <property type="match status" value="1"/>
</dbReference>
<sequence length="409" mass="45187">MESYLLDWANLLLRWAHVITAIAWVGSSFYFVFLDSSLTPPVDEDLKRQGVSGELWALHGGGFYHPVKFAVAPPKLPSHTHWFYWESYSTWLTGFALFTVSYLWSAGTYLVDKSVMDWTPGVAVAAALAFLVVFWLAYDGICRVFGQRKNGDAIVGALVAVLVCIAAWLACHWFAGRAAFLLVGAMLATSMSANVFFWIIPGQHTVVAQIKSGQPVDPIHGKRGKQRSVHNTYFTLPVLFAMLSNHYSFTYSHPQNWLVLILMMFAGAAIRQFFVLRHGFKLGRNSHPWPYVAAGVVVILGVVVWLRPAPVENAINSGAGGATSTGATAQFGYETVKPVLEQRCYMCHGAQVQMKNVRLDSPESLKSHALAVYQQAVVTKIMPLNNATGITDAERAQIKQWFEAGAKVD</sequence>
<protein>
    <recommendedName>
        <fullName evidence="2">Urate oxidase N-terminal domain-containing protein</fullName>
    </recommendedName>
</protein>
<dbReference type="STRING" id="1484693.RS694_04740"/>
<dbReference type="EMBL" id="CP019239">
    <property type="protein sequence ID" value="APW41917.1"/>
    <property type="molecule type" value="Genomic_DNA"/>
</dbReference>
<dbReference type="eggNOG" id="COG3748">
    <property type="taxonomic scope" value="Bacteria"/>
</dbReference>
<keyword evidence="1" id="KW-0812">Transmembrane</keyword>
<dbReference type="AlphaFoldDB" id="A0A1P8K7C2"/>
<dbReference type="RefSeq" id="WP_029705466.1">
    <property type="nucleotide sequence ID" value="NZ_CP019239.1"/>
</dbReference>
<keyword evidence="1" id="KW-1133">Transmembrane helix</keyword>